<proteinExistence type="predicted"/>
<dbReference type="PATRIC" id="fig|1379910.4.peg.2207"/>
<dbReference type="KEGG" id="ruf:TH63_10170"/>
<evidence type="ECO:0000313" key="2">
    <source>
        <dbReference type="Proteomes" id="UP000036458"/>
    </source>
</evidence>
<evidence type="ECO:0000313" key="1">
    <source>
        <dbReference type="EMBL" id="AKQ45925.1"/>
    </source>
</evidence>
<accession>A0A0H4VJD1</accession>
<dbReference type="AlphaFoldDB" id="A0A0H4VJD1"/>
<dbReference type="Proteomes" id="UP000036458">
    <property type="component" value="Chromosome"/>
</dbReference>
<name>A0A0H4VJD1_9BACT</name>
<dbReference type="EMBL" id="CP010777">
    <property type="protein sequence ID" value="AKQ45925.1"/>
    <property type="molecule type" value="Genomic_DNA"/>
</dbReference>
<organism evidence="1 2">
    <name type="scientific">Rufibacter radiotolerans</name>
    <dbReference type="NCBI Taxonomy" id="1379910"/>
    <lineage>
        <taxon>Bacteria</taxon>
        <taxon>Pseudomonadati</taxon>
        <taxon>Bacteroidota</taxon>
        <taxon>Cytophagia</taxon>
        <taxon>Cytophagales</taxon>
        <taxon>Hymenobacteraceae</taxon>
        <taxon>Rufibacter</taxon>
    </lineage>
</organism>
<sequence>MTLDLLEKESIETRYCTRCQPLNEKAPVGRVGAVTHAAAGSEGSFTLQMVVLQSVIERFFCLAGEACFPLVQRGHIFVNWLLQITEAKTKPALPSA</sequence>
<gene>
    <name evidence="1" type="ORF">TH63_10170</name>
</gene>
<keyword evidence="2" id="KW-1185">Reference proteome</keyword>
<protein>
    <submittedName>
        <fullName evidence="1">Uncharacterized protein</fullName>
    </submittedName>
</protein>
<reference evidence="1 2" key="1">
    <citation type="submission" date="2015-01" db="EMBL/GenBank/DDBJ databases">
        <title>Rufibacter sp./DG31D/ whole genome sequencing.</title>
        <authorList>
            <person name="Kim M.K."/>
            <person name="Srinivasan S."/>
            <person name="Lee J.-J."/>
        </authorList>
    </citation>
    <scope>NUCLEOTIDE SEQUENCE [LARGE SCALE GENOMIC DNA]</scope>
    <source>
        <strain evidence="1 2">DG31D</strain>
    </source>
</reference>